<organism evidence="1">
    <name type="scientific">viral metagenome</name>
    <dbReference type="NCBI Taxonomy" id="1070528"/>
    <lineage>
        <taxon>unclassified sequences</taxon>
        <taxon>metagenomes</taxon>
        <taxon>organismal metagenomes</taxon>
    </lineage>
</organism>
<accession>A0A6C0H3U7</accession>
<evidence type="ECO:0000313" key="1">
    <source>
        <dbReference type="EMBL" id="QHT75221.1"/>
    </source>
</evidence>
<proteinExistence type="predicted"/>
<dbReference type="AlphaFoldDB" id="A0A6C0H3U7"/>
<reference evidence="1" key="1">
    <citation type="journal article" date="2020" name="Nature">
        <title>Giant virus diversity and host interactions through global metagenomics.</title>
        <authorList>
            <person name="Schulz F."/>
            <person name="Roux S."/>
            <person name="Paez-Espino D."/>
            <person name="Jungbluth S."/>
            <person name="Walsh D.A."/>
            <person name="Denef V.J."/>
            <person name="McMahon K.D."/>
            <person name="Konstantinidis K.T."/>
            <person name="Eloe-Fadrosh E.A."/>
            <person name="Kyrpides N.C."/>
            <person name="Woyke T."/>
        </authorList>
    </citation>
    <scope>NUCLEOTIDE SEQUENCE</scope>
    <source>
        <strain evidence="1">GVMAG-M-3300023179-63</strain>
    </source>
</reference>
<protein>
    <submittedName>
        <fullName evidence="1">Uncharacterized protein</fullName>
    </submittedName>
</protein>
<name>A0A6C0H3U7_9ZZZZ</name>
<dbReference type="EMBL" id="MN739865">
    <property type="protein sequence ID" value="QHT75221.1"/>
    <property type="molecule type" value="Genomic_DNA"/>
</dbReference>
<sequence>MHEKIIKFERSQITGKKYTAYIKNKATKKIRKIHFGASDYQQYKDRTPLKLYAYKNHNNRQRMQNYFNRHSGTKKRGTAIALEKRKSKGYYNAKILSHIYLW</sequence>